<dbReference type="PANTHER" id="PTHR10039">
    <property type="entry name" value="AMELOGENIN"/>
    <property type="match status" value="1"/>
</dbReference>
<dbReference type="Pfam" id="PF22939">
    <property type="entry name" value="WHD_GPIID"/>
    <property type="match status" value="1"/>
</dbReference>
<dbReference type="Proteomes" id="UP000664132">
    <property type="component" value="Unassembled WGS sequence"/>
</dbReference>
<proteinExistence type="predicted"/>
<name>A0A8H7W0N2_9HELO</name>
<feature type="region of interest" description="Disordered" evidence="2">
    <location>
        <begin position="259"/>
        <end position="282"/>
    </location>
</feature>
<feature type="domain" description="GPI inositol-deacylase winged helix" evidence="3">
    <location>
        <begin position="582"/>
        <end position="673"/>
    </location>
</feature>
<evidence type="ECO:0000259" key="4">
    <source>
        <dbReference type="Pfam" id="PF24809"/>
    </source>
</evidence>
<accession>A0A8H7W0N2</accession>
<dbReference type="Pfam" id="PF24883">
    <property type="entry name" value="NPHP3_N"/>
    <property type="match status" value="1"/>
</dbReference>
<gene>
    <name evidence="6" type="ORF">IFR04_016094</name>
</gene>
<evidence type="ECO:0000256" key="2">
    <source>
        <dbReference type="SAM" id="MobiDB-lite"/>
    </source>
</evidence>
<dbReference type="InterPro" id="IPR056884">
    <property type="entry name" value="NPHP3-like_N"/>
</dbReference>
<evidence type="ECO:0000259" key="3">
    <source>
        <dbReference type="Pfam" id="PF22939"/>
    </source>
</evidence>
<comment type="caution">
    <text evidence="6">The sequence shown here is derived from an EMBL/GenBank/DDBJ whole genome shotgun (WGS) entry which is preliminary data.</text>
</comment>
<feature type="domain" description="Nephrocystin 3-like N-terminal" evidence="5">
    <location>
        <begin position="313"/>
        <end position="478"/>
    </location>
</feature>
<dbReference type="Gene3D" id="3.40.50.300">
    <property type="entry name" value="P-loop containing nucleotide triphosphate hydrolases"/>
    <property type="match status" value="1"/>
</dbReference>
<feature type="region of interest" description="Disordered" evidence="2">
    <location>
        <begin position="942"/>
        <end position="967"/>
    </location>
</feature>
<dbReference type="Pfam" id="PF24809">
    <property type="entry name" value="DUF7708"/>
    <property type="match status" value="1"/>
</dbReference>
<keyword evidence="1" id="KW-0677">Repeat</keyword>
<dbReference type="EMBL" id="JAFJYH010000592">
    <property type="protein sequence ID" value="KAG4410772.1"/>
    <property type="molecule type" value="Genomic_DNA"/>
</dbReference>
<organism evidence="6 7">
    <name type="scientific">Cadophora malorum</name>
    <dbReference type="NCBI Taxonomy" id="108018"/>
    <lineage>
        <taxon>Eukaryota</taxon>
        <taxon>Fungi</taxon>
        <taxon>Dikarya</taxon>
        <taxon>Ascomycota</taxon>
        <taxon>Pezizomycotina</taxon>
        <taxon>Leotiomycetes</taxon>
        <taxon>Helotiales</taxon>
        <taxon>Ploettnerulaceae</taxon>
        <taxon>Cadophora</taxon>
    </lineage>
</organism>
<dbReference type="AlphaFoldDB" id="A0A8H7W0N2"/>
<dbReference type="InterPro" id="IPR056125">
    <property type="entry name" value="DUF7708"/>
</dbReference>
<dbReference type="OrthoDB" id="21416at2759"/>
<evidence type="ECO:0000256" key="1">
    <source>
        <dbReference type="ARBA" id="ARBA00022737"/>
    </source>
</evidence>
<protein>
    <recommendedName>
        <fullName evidence="8">NACHT domain-containing protein</fullName>
    </recommendedName>
</protein>
<dbReference type="InterPro" id="IPR027417">
    <property type="entry name" value="P-loop_NTPase"/>
</dbReference>
<feature type="domain" description="DUF7708" evidence="4">
    <location>
        <begin position="100"/>
        <end position="239"/>
    </location>
</feature>
<evidence type="ECO:0008006" key="8">
    <source>
        <dbReference type="Google" id="ProtNLM"/>
    </source>
</evidence>
<sequence length="1269" mass="145186">MFKDDSLKKDAKILSPQLSSNPFAEAILSFIDELRDNEDRKSIFYKEVIQVACRLYLTDDPARQSQLSAETLSTYITDLEVQHRKKNGIRRALSSAQPLVEGLLQYTSAVDVMIQADPTVSALLYGGAKLILQLANGYTKYFEQIVQMMSDVGVQLQYFHIYSLEFAQEKYMNGVLFNSYRDILLFWRDASKILNQRGKRFLGSGLLIPFNERYSKFKQKLDKNAQNIRHMAQALHVQQQANFNRTQEAQVRELGFALDRSSTRSVSPRPPSYEGPGPASRHDEVRRWIAGSRASKIDPQFDLDRHISARHVGTSEWIFEDPIFVNWLSSKESATMWMNAAPGSGKSVLSASVVEHLMQSQRKEQTNVIYFFCRFDEPDKCKAISALKSLIIQALKLIKYIPDDLYQLYQDDFTAEDSYVLHGEIAERALGLLLKRIEYISIVVDGLDECHESILLDSLLRIRDQKTYGITKWFFASRNEGLVRKRFENSKSAILSVPTKVVQTDIRKFLQDNSEELCGTEEQLERLTDLSEGNFLMMRLTVDPFRNEEFTCSEEFQEALDDFQPDLGNCWFRSLQRLSQRSEQFQELAQMIFTAVILAVQPMTFNELTEFLSIKIGHEPSERRRRTRAVILSACSPFVEADYEADFANPAIRLVHKSIGDFLTQDPTTIDFVTESCYRFFIKYQEGQTEISRRCLTYLNYEVYDDFNVAELDEDSVDHGFLKYASIFWHQHVQEAGPSEYFYDEIKELLRSPNMWTCVRIQSKFAPHMFAKLVAYQGKENSYDMSISGNTSGLDTAEEFYAHALPQWLSTHDDQGHHLNWGYHMFVREWGEVLLRYPDKIQTYFASVLGPKSFWHVNNQPSDVKVDCFDETLHQQDRVIKYHTANSGSPTWHRGSPVDVLTQASYIKDTVRGYRGDWQYQHHATVSQQDVSASIYRYKQKSKNSKAGDDTDSDTENDTETETSEDEVLAVPVASDPAIWFLSVTTGPNDVRWFHHKAKAGILQKSAPIFIPSSQWLLWPQDESKFLFLNTNKFETSVFSLLSMLTPDLMMISQDVHVSTDTKEIYRASIHGSTTKGFVIRHTKIPFLSLGSPTEAPTIDASAIVSIETSWRYANSSFSLPTSFCWEGSTLYAALGSPAVKLLRFPLPSNSSTSPTNQTIQILKRKLFIPSSSYTRDIQFLFNSNVDGLSSAIFALNAAPKAELPAVILVFKIRQDDWTTYNPKEKDEDSVATNTLGFLKGTYAAKEQAFTVPIRSGLDWRRSVYVTCW</sequence>
<keyword evidence="7" id="KW-1185">Reference proteome</keyword>
<dbReference type="PANTHER" id="PTHR10039:SF14">
    <property type="entry name" value="NACHT DOMAIN-CONTAINING PROTEIN"/>
    <property type="match status" value="1"/>
</dbReference>
<evidence type="ECO:0000313" key="6">
    <source>
        <dbReference type="EMBL" id="KAG4410772.1"/>
    </source>
</evidence>
<feature type="compositionally biased region" description="Acidic residues" evidence="2">
    <location>
        <begin position="950"/>
        <end position="967"/>
    </location>
</feature>
<evidence type="ECO:0000259" key="5">
    <source>
        <dbReference type="Pfam" id="PF24883"/>
    </source>
</evidence>
<evidence type="ECO:0000313" key="7">
    <source>
        <dbReference type="Proteomes" id="UP000664132"/>
    </source>
</evidence>
<dbReference type="InterPro" id="IPR054471">
    <property type="entry name" value="GPIID_WHD"/>
</dbReference>
<reference evidence="6" key="1">
    <citation type="submission" date="2021-02" db="EMBL/GenBank/DDBJ databases">
        <title>Genome sequence Cadophora malorum strain M34.</title>
        <authorList>
            <person name="Stefanovic E."/>
            <person name="Vu D."/>
            <person name="Scully C."/>
            <person name="Dijksterhuis J."/>
            <person name="Roader J."/>
            <person name="Houbraken J."/>
        </authorList>
    </citation>
    <scope>NUCLEOTIDE SEQUENCE</scope>
    <source>
        <strain evidence="6">M34</strain>
    </source>
</reference>